<gene>
    <name evidence="4" type="ORF">M0812_01536</name>
</gene>
<dbReference type="GO" id="GO:0008270">
    <property type="term" value="F:zinc ion binding"/>
    <property type="evidence" value="ECO:0007669"/>
    <property type="project" value="UniProtKB-KW"/>
</dbReference>
<feature type="region of interest" description="Disordered" evidence="2">
    <location>
        <begin position="1"/>
        <end position="29"/>
    </location>
</feature>
<reference evidence="4" key="1">
    <citation type="submission" date="2022-08" db="EMBL/GenBank/DDBJ databases">
        <title>Novel sulphate-reducing endosymbionts in the free-living metamonad Anaeramoeba.</title>
        <authorList>
            <person name="Jerlstrom-Hultqvist J."/>
            <person name="Cepicka I."/>
            <person name="Gallot-Lavallee L."/>
            <person name="Salas-Leiva D."/>
            <person name="Curtis B.A."/>
            <person name="Zahonova K."/>
            <person name="Pipaliya S."/>
            <person name="Dacks J."/>
            <person name="Roger A.J."/>
        </authorList>
    </citation>
    <scope>NUCLEOTIDE SEQUENCE</scope>
    <source>
        <strain evidence="4">Busselton2</strain>
    </source>
</reference>
<organism evidence="4 5">
    <name type="scientific">Anaeramoeba flamelloides</name>
    <dbReference type="NCBI Taxonomy" id="1746091"/>
    <lineage>
        <taxon>Eukaryota</taxon>
        <taxon>Metamonada</taxon>
        <taxon>Anaeramoebidae</taxon>
        <taxon>Anaeramoeba</taxon>
    </lineage>
</organism>
<dbReference type="AlphaFoldDB" id="A0AAV7ZRT3"/>
<evidence type="ECO:0000256" key="1">
    <source>
        <dbReference type="PROSITE-ProRule" id="PRU00024"/>
    </source>
</evidence>
<accession>A0AAV7ZRT3</accession>
<proteinExistence type="predicted"/>
<dbReference type="Proteomes" id="UP001146793">
    <property type="component" value="Unassembled WGS sequence"/>
</dbReference>
<dbReference type="InterPro" id="IPR000315">
    <property type="entry name" value="Znf_B-box"/>
</dbReference>
<evidence type="ECO:0000256" key="2">
    <source>
        <dbReference type="SAM" id="MobiDB-lite"/>
    </source>
</evidence>
<keyword evidence="1" id="KW-0479">Metal-binding</keyword>
<feature type="compositionally biased region" description="Basic and acidic residues" evidence="2">
    <location>
        <begin position="1"/>
        <end position="23"/>
    </location>
</feature>
<comment type="caution">
    <text evidence="4">The sequence shown here is derived from an EMBL/GenBank/DDBJ whole genome shotgun (WGS) entry which is preliminary data.</text>
</comment>
<evidence type="ECO:0000259" key="3">
    <source>
        <dbReference type="PROSITE" id="PS50119"/>
    </source>
</evidence>
<protein>
    <recommendedName>
        <fullName evidence="3">B box-type domain-containing protein</fullName>
    </recommendedName>
</protein>
<evidence type="ECO:0000313" key="4">
    <source>
        <dbReference type="EMBL" id="KAJ3443073.1"/>
    </source>
</evidence>
<dbReference type="PROSITE" id="PS50119">
    <property type="entry name" value="ZF_BBOX"/>
    <property type="match status" value="1"/>
</dbReference>
<feature type="domain" description="B box-type" evidence="3">
    <location>
        <begin position="35"/>
        <end position="83"/>
    </location>
</feature>
<keyword evidence="1" id="KW-0862">Zinc</keyword>
<evidence type="ECO:0000313" key="5">
    <source>
        <dbReference type="Proteomes" id="UP001146793"/>
    </source>
</evidence>
<name>A0AAV7ZRT3_9EUKA</name>
<sequence>MNHLVKLDLEKSETKRQKKVNKDNKKKNTKDKTAIKIEYCKECKQKKSEFFCCNCGFRICDNCKHQDLQISCQPKNTHNFLRVENNTKNIEKKLKKTLKRNKFEEQVDRIKKEAAGMHPKCFVIYSLKEKTRREKMDAG</sequence>
<dbReference type="EMBL" id="JANTQA010000024">
    <property type="protein sequence ID" value="KAJ3443073.1"/>
    <property type="molecule type" value="Genomic_DNA"/>
</dbReference>
<keyword evidence="1" id="KW-0863">Zinc-finger</keyword>